<dbReference type="OrthoDB" id="10488591at2759"/>
<dbReference type="EMBL" id="CM002294">
    <property type="protein sequence ID" value="ESW15690.1"/>
    <property type="molecule type" value="Genomic_DNA"/>
</dbReference>
<protein>
    <submittedName>
        <fullName evidence="1">Uncharacterized protein</fullName>
    </submittedName>
</protein>
<dbReference type="Gramene" id="ESW15690">
    <property type="protein sequence ID" value="ESW15690"/>
    <property type="gene ID" value="PHAVU_007G094000g"/>
</dbReference>
<keyword evidence="2" id="KW-1185">Reference proteome</keyword>
<accession>V7BDR3</accession>
<reference evidence="2" key="1">
    <citation type="journal article" date="2014" name="Nat. Genet.">
        <title>A reference genome for common bean and genome-wide analysis of dual domestications.</title>
        <authorList>
            <person name="Schmutz J."/>
            <person name="McClean P.E."/>
            <person name="Mamidi S."/>
            <person name="Wu G.A."/>
            <person name="Cannon S.B."/>
            <person name="Grimwood J."/>
            <person name="Jenkins J."/>
            <person name="Shu S."/>
            <person name="Song Q."/>
            <person name="Chavarro C."/>
            <person name="Torres-Torres M."/>
            <person name="Geffroy V."/>
            <person name="Moghaddam S.M."/>
            <person name="Gao D."/>
            <person name="Abernathy B."/>
            <person name="Barry K."/>
            <person name="Blair M."/>
            <person name="Brick M.A."/>
            <person name="Chovatia M."/>
            <person name="Gepts P."/>
            <person name="Goodstein D.M."/>
            <person name="Gonzales M."/>
            <person name="Hellsten U."/>
            <person name="Hyten D.L."/>
            <person name="Jia G."/>
            <person name="Kelly J.D."/>
            <person name="Kudrna D."/>
            <person name="Lee R."/>
            <person name="Richard M.M."/>
            <person name="Miklas P.N."/>
            <person name="Osorno J.M."/>
            <person name="Rodrigues J."/>
            <person name="Thareau V."/>
            <person name="Urrea C.A."/>
            <person name="Wang M."/>
            <person name="Yu Y."/>
            <person name="Zhang M."/>
            <person name="Wing R.A."/>
            <person name="Cregan P.B."/>
            <person name="Rokhsar D.S."/>
            <person name="Jackson S.A."/>
        </authorList>
    </citation>
    <scope>NUCLEOTIDE SEQUENCE [LARGE SCALE GENOMIC DNA]</scope>
    <source>
        <strain evidence="2">cv. G19833</strain>
    </source>
</reference>
<evidence type="ECO:0000313" key="2">
    <source>
        <dbReference type="Proteomes" id="UP000000226"/>
    </source>
</evidence>
<sequence length="94" mass="10660">MDHSLSLLSIGLQGIWYTVKAGQKLTIGHYWSGYSGTTHILTPPGEINSRILCFSSPPQHFTALPFPSIFYYHNPNLHFIHLAFHSCKTNSRIF</sequence>
<dbReference type="Proteomes" id="UP000000226">
    <property type="component" value="Chromosome 7"/>
</dbReference>
<evidence type="ECO:0000313" key="1">
    <source>
        <dbReference type="EMBL" id="ESW15690.1"/>
    </source>
</evidence>
<organism evidence="1 2">
    <name type="scientific">Phaseolus vulgaris</name>
    <name type="common">Kidney bean</name>
    <name type="synonym">French bean</name>
    <dbReference type="NCBI Taxonomy" id="3885"/>
    <lineage>
        <taxon>Eukaryota</taxon>
        <taxon>Viridiplantae</taxon>
        <taxon>Streptophyta</taxon>
        <taxon>Embryophyta</taxon>
        <taxon>Tracheophyta</taxon>
        <taxon>Spermatophyta</taxon>
        <taxon>Magnoliopsida</taxon>
        <taxon>eudicotyledons</taxon>
        <taxon>Gunneridae</taxon>
        <taxon>Pentapetalae</taxon>
        <taxon>rosids</taxon>
        <taxon>fabids</taxon>
        <taxon>Fabales</taxon>
        <taxon>Fabaceae</taxon>
        <taxon>Papilionoideae</taxon>
        <taxon>50 kb inversion clade</taxon>
        <taxon>NPAAA clade</taxon>
        <taxon>indigoferoid/millettioid clade</taxon>
        <taxon>Phaseoleae</taxon>
        <taxon>Phaseolus</taxon>
    </lineage>
</organism>
<gene>
    <name evidence="1" type="ORF">PHAVU_007G094000g</name>
</gene>
<dbReference type="AlphaFoldDB" id="V7BDR3"/>
<proteinExistence type="predicted"/>
<name>V7BDR3_PHAVU</name>